<sequence>MTDDATSIDRPKALIVISSADQLPLSKPADESIDIGWFLVELAAVMARFEETHDFVLATPDGKVPTLDINGMALAMHGGAHLGTDTARLAMQADVLGFDFEKLRTHNPQLVARRESELALLRRRLGRMPVSQNLPKTDKEAASIRDEIIASLADLPEKKWQSIGDLVARHRDPDDDFSLADFDFMYAPGGHAPMVDFHDNPIVGELLNGLNENGVLIGLICHAPIAMTSARYRLDAAGDVVVDEDHAFKGAHVTTVPKYGELGMLEVGYPKIPGEKTRLTYYVDVALEKAGYDVALTLNPSAVKVVWDAEHNLLTGNGPQSVDAQADRLIDILRRRSTR</sequence>
<evidence type="ECO:0000313" key="4">
    <source>
        <dbReference type="EMBL" id="GAA4383627.1"/>
    </source>
</evidence>
<reference evidence="5" key="1">
    <citation type="journal article" date="2019" name="Int. J. Syst. Evol. Microbiol.">
        <title>The Global Catalogue of Microorganisms (GCM) 10K type strain sequencing project: providing services to taxonomists for standard genome sequencing and annotation.</title>
        <authorList>
            <consortium name="The Broad Institute Genomics Platform"/>
            <consortium name="The Broad Institute Genome Sequencing Center for Infectious Disease"/>
            <person name="Wu L."/>
            <person name="Ma J."/>
        </authorList>
    </citation>
    <scope>NUCLEOTIDE SEQUENCE [LARGE SCALE GENOMIC DNA]</scope>
    <source>
        <strain evidence="5">JCM 17688</strain>
    </source>
</reference>
<comment type="caution">
    <text evidence="4">The sequence shown here is derived from an EMBL/GenBank/DDBJ whole genome shotgun (WGS) entry which is preliminary data.</text>
</comment>
<dbReference type="Proteomes" id="UP001500635">
    <property type="component" value="Unassembled WGS sequence"/>
</dbReference>
<accession>A0ABP8J238</accession>
<evidence type="ECO:0000313" key="5">
    <source>
        <dbReference type="Proteomes" id="UP001500635"/>
    </source>
</evidence>
<protein>
    <recommendedName>
        <fullName evidence="6">Intracellular protease/amidase</fullName>
    </recommendedName>
</protein>
<dbReference type="InterPro" id="IPR029062">
    <property type="entry name" value="Class_I_gatase-like"/>
</dbReference>
<dbReference type="InterPro" id="IPR050325">
    <property type="entry name" value="Prot/Nucl_acid_deglycase"/>
</dbReference>
<organism evidence="4 5">
    <name type="scientific">Tsukamurella soli</name>
    <dbReference type="NCBI Taxonomy" id="644556"/>
    <lineage>
        <taxon>Bacteria</taxon>
        <taxon>Bacillati</taxon>
        <taxon>Actinomycetota</taxon>
        <taxon>Actinomycetes</taxon>
        <taxon>Mycobacteriales</taxon>
        <taxon>Tsukamurellaceae</taxon>
        <taxon>Tsukamurella</taxon>
    </lineage>
</organism>
<gene>
    <name evidence="4" type="ORF">GCM10023147_03040</name>
</gene>
<keyword evidence="5" id="KW-1185">Reference proteome</keyword>
<evidence type="ECO:0000256" key="3">
    <source>
        <dbReference type="ARBA" id="ARBA00038493"/>
    </source>
</evidence>
<evidence type="ECO:0000256" key="1">
    <source>
        <dbReference type="ARBA" id="ARBA00023016"/>
    </source>
</evidence>
<dbReference type="PANTHER" id="PTHR48094">
    <property type="entry name" value="PROTEIN/NUCLEIC ACID DEGLYCASE DJ-1-RELATED"/>
    <property type="match status" value="1"/>
</dbReference>
<dbReference type="EMBL" id="BAABFR010000003">
    <property type="protein sequence ID" value="GAA4383627.1"/>
    <property type="molecule type" value="Genomic_DNA"/>
</dbReference>
<dbReference type="RefSeq" id="WP_344989885.1">
    <property type="nucleotide sequence ID" value="NZ_BAABFR010000003.1"/>
</dbReference>
<keyword evidence="1" id="KW-0346">Stress response</keyword>
<evidence type="ECO:0000256" key="2">
    <source>
        <dbReference type="ARBA" id="ARBA00023239"/>
    </source>
</evidence>
<keyword evidence="2" id="KW-0456">Lyase</keyword>
<dbReference type="Gene3D" id="3.40.50.880">
    <property type="match status" value="1"/>
</dbReference>
<dbReference type="SUPFAM" id="SSF52317">
    <property type="entry name" value="Class I glutamine amidotransferase-like"/>
    <property type="match status" value="1"/>
</dbReference>
<proteinExistence type="inferred from homology"/>
<name>A0ABP8J238_9ACTN</name>
<evidence type="ECO:0008006" key="6">
    <source>
        <dbReference type="Google" id="ProtNLM"/>
    </source>
</evidence>
<comment type="similarity">
    <text evidence="3">Belongs to the peptidase C56 family. HSP31-like subfamily.</text>
</comment>
<dbReference type="PANTHER" id="PTHR48094:SF11">
    <property type="entry name" value="GLUTATHIONE-INDEPENDENT GLYOXALASE HSP31-RELATED"/>
    <property type="match status" value="1"/>
</dbReference>